<proteinExistence type="inferred from homology"/>
<keyword evidence="12" id="KW-1185">Reference proteome</keyword>
<evidence type="ECO:0000256" key="5">
    <source>
        <dbReference type="ARBA" id="ARBA00023002"/>
    </source>
</evidence>
<name>A0A6G1DUH6_9ORYZ</name>
<keyword evidence="3 9" id="KW-0479">Metal-binding</keyword>
<comment type="cofactor">
    <cofactor evidence="1">
        <name>L-ascorbate</name>
        <dbReference type="ChEBI" id="CHEBI:38290"/>
    </cofactor>
</comment>
<dbReference type="InterPro" id="IPR027443">
    <property type="entry name" value="IPNS-like_sf"/>
</dbReference>
<protein>
    <recommendedName>
        <fullName evidence="8">gibberellin 3beta-dioxygenase</fullName>
        <ecNumber evidence="8">1.14.11.15</ecNumber>
    </recommendedName>
</protein>
<dbReference type="OrthoDB" id="288590at2759"/>
<accession>A0A6G1DUH6</accession>
<dbReference type="InterPro" id="IPR005123">
    <property type="entry name" value="Oxoglu/Fe-dep_dioxygenase_dom"/>
</dbReference>
<dbReference type="Proteomes" id="UP000479710">
    <property type="component" value="Unassembled WGS sequence"/>
</dbReference>
<dbReference type="AlphaFoldDB" id="A0A6G1DUH6"/>
<comment type="caution">
    <text evidence="11">The sequence shown here is derived from an EMBL/GenBank/DDBJ whole genome shotgun (WGS) entry which is preliminary data.</text>
</comment>
<dbReference type="EMBL" id="SPHZ02000005">
    <property type="protein sequence ID" value="KAF0916129.1"/>
    <property type="molecule type" value="Genomic_DNA"/>
</dbReference>
<evidence type="ECO:0000256" key="8">
    <source>
        <dbReference type="ARBA" id="ARBA00066695"/>
    </source>
</evidence>
<dbReference type="EC" id="1.14.11.15" evidence="8"/>
<dbReference type="PANTHER" id="PTHR47990">
    <property type="entry name" value="2-OXOGLUTARATE (2OG) AND FE(II)-DEPENDENT OXYGENASE SUPERFAMILY PROTEIN-RELATED"/>
    <property type="match status" value="1"/>
</dbReference>
<dbReference type="GO" id="GO:0009686">
    <property type="term" value="P:gibberellin biosynthetic process"/>
    <property type="evidence" value="ECO:0007669"/>
    <property type="project" value="UniProtKB-ARBA"/>
</dbReference>
<keyword evidence="4" id="KW-0223">Dioxygenase</keyword>
<dbReference type="FunFam" id="2.60.120.330:FF:000013">
    <property type="entry name" value="Gibberellin 3-beta-dioxygenase 1"/>
    <property type="match status" value="1"/>
</dbReference>
<evidence type="ECO:0000256" key="6">
    <source>
        <dbReference type="ARBA" id="ARBA00023004"/>
    </source>
</evidence>
<dbReference type="InterPro" id="IPR026992">
    <property type="entry name" value="DIOX_N"/>
</dbReference>
<evidence type="ECO:0000256" key="3">
    <source>
        <dbReference type="ARBA" id="ARBA00022723"/>
    </source>
</evidence>
<dbReference type="GO" id="GO:0016707">
    <property type="term" value="F:gibberellin 3-beta-dioxygenase activity"/>
    <property type="evidence" value="ECO:0007669"/>
    <property type="project" value="UniProtKB-EC"/>
</dbReference>
<gene>
    <name evidence="11" type="ORF">E2562_000732</name>
</gene>
<feature type="domain" description="Fe2OG dioxygenase" evidence="10">
    <location>
        <begin position="312"/>
        <end position="413"/>
    </location>
</feature>
<evidence type="ECO:0000256" key="9">
    <source>
        <dbReference type="RuleBase" id="RU003682"/>
    </source>
</evidence>
<organism evidence="11 12">
    <name type="scientific">Oryza meyeriana var. granulata</name>
    <dbReference type="NCBI Taxonomy" id="110450"/>
    <lineage>
        <taxon>Eukaryota</taxon>
        <taxon>Viridiplantae</taxon>
        <taxon>Streptophyta</taxon>
        <taxon>Embryophyta</taxon>
        <taxon>Tracheophyta</taxon>
        <taxon>Spermatophyta</taxon>
        <taxon>Magnoliopsida</taxon>
        <taxon>Liliopsida</taxon>
        <taxon>Poales</taxon>
        <taxon>Poaceae</taxon>
        <taxon>BOP clade</taxon>
        <taxon>Oryzoideae</taxon>
        <taxon>Oryzeae</taxon>
        <taxon>Oryzinae</taxon>
        <taxon>Oryza</taxon>
        <taxon>Oryza meyeriana</taxon>
    </lineage>
</organism>
<dbReference type="InterPro" id="IPR050231">
    <property type="entry name" value="Iron_ascorbate_oxido_reductase"/>
</dbReference>
<comment type="similarity">
    <text evidence="2 9">Belongs to the iron/ascorbate-dependent oxidoreductase family.</text>
</comment>
<sequence length="478" mass="52016">MAGGLILTRIEKARRGGRRRPPPPPVQAGIVVVRPPLSRPPHHSIPSTPGHSIAASRQAEACMHPSSSFSLQSLDGFCVSCMILQCSNHACETSERVLLVVVVVVVVAMPTPSRLKNPLYFDFRAARRVPETHAWPGLHDHPVVNGGSEAAGPDAVPVVDVGAPDAAARVACAAEQWGAFLLVGHGVPAPLLARVEERIARMFALPASEKMRAVRGPGESCGYGSPPISSFFSKCMWSEGYTFSPSSLRSELRRLWPKAGDDYLLFCDVMEEFHKEMRRLADELLELFLRALGLTGEQVAGVEAERKIGDTMTATMHLNWYPRCPDPRRALGLIAHTDSGFFTFVLQSLVPGLQLFRRSPDRWVAVPAVPGAFVVNVGDLFHILTNGRFHSVYHRAVVNRDRDRISLGYFLGPPPDVKVAPLPEAVPAGRSPAYRAVTWPEYMAVRKKAFTTGGSALKMVSTAAAEHDDVADVVDVHA</sequence>
<dbReference type="SUPFAM" id="SSF51197">
    <property type="entry name" value="Clavaminate synthase-like"/>
    <property type="match status" value="1"/>
</dbReference>
<evidence type="ECO:0000256" key="7">
    <source>
        <dbReference type="ARBA" id="ARBA00052181"/>
    </source>
</evidence>
<dbReference type="InterPro" id="IPR044861">
    <property type="entry name" value="IPNS-like_FE2OG_OXY"/>
</dbReference>
<dbReference type="GO" id="GO:0046872">
    <property type="term" value="F:metal ion binding"/>
    <property type="evidence" value="ECO:0007669"/>
    <property type="project" value="UniProtKB-KW"/>
</dbReference>
<comment type="catalytic activity">
    <reaction evidence="7">
        <text>gibberellin A20 + 2-oxoglutarate + O2 = gibberellin A1 + succinate + CO2</text>
        <dbReference type="Rhea" id="RHEA:10104"/>
        <dbReference type="ChEBI" id="CHEBI:15379"/>
        <dbReference type="ChEBI" id="CHEBI:16526"/>
        <dbReference type="ChEBI" id="CHEBI:16810"/>
        <dbReference type="ChEBI" id="CHEBI:30031"/>
        <dbReference type="ChEBI" id="CHEBI:58524"/>
        <dbReference type="ChEBI" id="CHEBI:58526"/>
        <dbReference type="EC" id="1.14.11.15"/>
    </reaction>
</comment>
<evidence type="ECO:0000313" key="11">
    <source>
        <dbReference type="EMBL" id="KAF0916129.1"/>
    </source>
</evidence>
<evidence type="ECO:0000259" key="10">
    <source>
        <dbReference type="PROSITE" id="PS51471"/>
    </source>
</evidence>
<evidence type="ECO:0000313" key="12">
    <source>
        <dbReference type="Proteomes" id="UP000479710"/>
    </source>
</evidence>
<reference evidence="11 12" key="1">
    <citation type="submission" date="2019-11" db="EMBL/GenBank/DDBJ databases">
        <title>Whole genome sequence of Oryza granulata.</title>
        <authorList>
            <person name="Li W."/>
        </authorList>
    </citation>
    <scope>NUCLEOTIDE SEQUENCE [LARGE SCALE GENOMIC DNA]</scope>
    <source>
        <strain evidence="12">cv. Menghai</strain>
        <tissue evidence="11">Leaf</tissue>
    </source>
</reference>
<evidence type="ECO:0000256" key="2">
    <source>
        <dbReference type="ARBA" id="ARBA00008056"/>
    </source>
</evidence>
<dbReference type="PROSITE" id="PS51471">
    <property type="entry name" value="FE2OG_OXY"/>
    <property type="match status" value="1"/>
</dbReference>
<keyword evidence="6 9" id="KW-0408">Iron</keyword>
<evidence type="ECO:0000256" key="4">
    <source>
        <dbReference type="ARBA" id="ARBA00022964"/>
    </source>
</evidence>
<dbReference type="Pfam" id="PF14226">
    <property type="entry name" value="DIOX_N"/>
    <property type="match status" value="1"/>
</dbReference>
<keyword evidence="5 9" id="KW-0560">Oxidoreductase</keyword>
<dbReference type="Gene3D" id="2.60.120.330">
    <property type="entry name" value="B-lactam Antibiotic, Isopenicillin N Synthase, Chain"/>
    <property type="match status" value="1"/>
</dbReference>
<evidence type="ECO:0000256" key="1">
    <source>
        <dbReference type="ARBA" id="ARBA00001961"/>
    </source>
</evidence>
<dbReference type="Pfam" id="PF03171">
    <property type="entry name" value="2OG-FeII_Oxy"/>
    <property type="match status" value="1"/>
</dbReference>